<dbReference type="InterPro" id="IPR001609">
    <property type="entry name" value="Myosin_head_motor_dom-like"/>
</dbReference>
<evidence type="ECO:0000256" key="8">
    <source>
        <dbReference type="ARBA" id="ARBA00023203"/>
    </source>
</evidence>
<reference evidence="14" key="2">
    <citation type="submission" date="2024-08" db="UniProtKB">
        <authorList>
            <consortium name="EnsemblMetazoa"/>
        </authorList>
    </citation>
    <scope>IDENTIFICATION</scope>
</reference>
<keyword evidence="6 9" id="KW-0518">Myosin</keyword>
<dbReference type="PROSITE" id="PS51126">
    <property type="entry name" value="DILUTE"/>
    <property type="match status" value="1"/>
</dbReference>
<evidence type="ECO:0000259" key="12">
    <source>
        <dbReference type="PROSITE" id="PS51126"/>
    </source>
</evidence>
<dbReference type="Gene3D" id="6.20.240.20">
    <property type="match status" value="1"/>
</dbReference>
<dbReference type="RefSeq" id="XP_019758024.1">
    <property type="nucleotide sequence ID" value="XM_019902465.2"/>
</dbReference>
<keyword evidence="15" id="KW-1185">Reference proteome</keyword>
<dbReference type="InterPro" id="IPR036961">
    <property type="entry name" value="Kinesin_motor_dom_sf"/>
</dbReference>
<reference evidence="15" key="1">
    <citation type="journal article" date="2013" name="Genome Biol.">
        <title>Draft genome of the mountain pine beetle, Dendroctonus ponderosae Hopkins, a major forest pest.</title>
        <authorList>
            <person name="Keeling C.I."/>
            <person name="Yuen M.M."/>
            <person name="Liao N.Y."/>
            <person name="Docking T.R."/>
            <person name="Chan S.K."/>
            <person name="Taylor G.A."/>
            <person name="Palmquist D.L."/>
            <person name="Jackman S.D."/>
            <person name="Nguyen A."/>
            <person name="Li M."/>
            <person name="Henderson H."/>
            <person name="Janes J.K."/>
            <person name="Zhao Y."/>
            <person name="Pandoh P."/>
            <person name="Moore R."/>
            <person name="Sperling F.A."/>
            <person name="Huber D.P."/>
            <person name="Birol I."/>
            <person name="Jones S.J."/>
            <person name="Bohlmann J."/>
        </authorList>
    </citation>
    <scope>NUCLEOTIDE SEQUENCE</scope>
</reference>
<dbReference type="Proteomes" id="UP000019118">
    <property type="component" value="Unassembled WGS sequence"/>
</dbReference>
<proteinExistence type="inferred from homology"/>
<dbReference type="SMART" id="SM01132">
    <property type="entry name" value="DIL"/>
    <property type="match status" value="1"/>
</dbReference>
<dbReference type="Gene3D" id="1.20.120.720">
    <property type="entry name" value="Myosin VI head, motor domain, U50 subdomain"/>
    <property type="match status" value="1"/>
</dbReference>
<evidence type="ECO:0000259" key="13">
    <source>
        <dbReference type="PROSITE" id="PS51456"/>
    </source>
</evidence>
<feature type="region of interest" description="Actin-binding" evidence="9">
    <location>
        <begin position="638"/>
        <end position="660"/>
    </location>
</feature>
<keyword evidence="5 10" id="KW-0175">Coiled coil</keyword>
<evidence type="ECO:0000256" key="7">
    <source>
        <dbReference type="ARBA" id="ARBA00023175"/>
    </source>
</evidence>
<organism evidence="14 15">
    <name type="scientific">Dendroctonus ponderosae</name>
    <name type="common">Mountain pine beetle</name>
    <dbReference type="NCBI Taxonomy" id="77166"/>
    <lineage>
        <taxon>Eukaryota</taxon>
        <taxon>Metazoa</taxon>
        <taxon>Ecdysozoa</taxon>
        <taxon>Arthropoda</taxon>
        <taxon>Hexapoda</taxon>
        <taxon>Insecta</taxon>
        <taxon>Pterygota</taxon>
        <taxon>Neoptera</taxon>
        <taxon>Endopterygota</taxon>
        <taxon>Coleoptera</taxon>
        <taxon>Polyphaga</taxon>
        <taxon>Cucujiformia</taxon>
        <taxon>Curculionidae</taxon>
        <taxon>Scolytinae</taxon>
        <taxon>Dendroctonus</taxon>
    </lineage>
</organism>
<feature type="domain" description="Myosin motor" evidence="13">
    <location>
        <begin position="69"/>
        <end position="759"/>
    </location>
</feature>
<dbReference type="Gene3D" id="1.20.5.190">
    <property type="match status" value="3"/>
</dbReference>
<feature type="coiled-coil region" evidence="10">
    <location>
        <begin position="1310"/>
        <end position="1355"/>
    </location>
</feature>
<keyword evidence="7 9" id="KW-0505">Motor protein</keyword>
<dbReference type="InterPro" id="IPR002710">
    <property type="entry name" value="Dilute_dom"/>
</dbReference>
<evidence type="ECO:0000256" key="2">
    <source>
        <dbReference type="ARBA" id="ARBA00022741"/>
    </source>
</evidence>
<dbReference type="InterPro" id="IPR036103">
    <property type="entry name" value="MYSc_Myo5"/>
</dbReference>
<keyword evidence="8 9" id="KW-0009">Actin-binding</keyword>
<dbReference type="Pfam" id="PF00063">
    <property type="entry name" value="Myosin_head"/>
    <property type="match status" value="1"/>
</dbReference>
<accession>A0AAR5PAC2</accession>
<name>A0AAR5PAC2_DENPD</name>
<feature type="binding site" evidence="9">
    <location>
        <begin position="163"/>
        <end position="170"/>
    </location>
    <ligand>
        <name>ATP</name>
        <dbReference type="ChEBI" id="CHEBI:30616"/>
    </ligand>
</feature>
<dbReference type="GO" id="GO:0016020">
    <property type="term" value="C:membrane"/>
    <property type="evidence" value="ECO:0007669"/>
    <property type="project" value="TreeGrafter"/>
</dbReference>
<dbReference type="Pfam" id="PF25966">
    <property type="entry name" value="Myo5a"/>
    <property type="match status" value="1"/>
</dbReference>
<dbReference type="GO" id="GO:0007015">
    <property type="term" value="P:actin filament organization"/>
    <property type="evidence" value="ECO:0007669"/>
    <property type="project" value="TreeGrafter"/>
</dbReference>
<evidence type="ECO:0000256" key="10">
    <source>
        <dbReference type="SAM" id="Coils"/>
    </source>
</evidence>
<evidence type="ECO:0000256" key="6">
    <source>
        <dbReference type="ARBA" id="ARBA00023123"/>
    </source>
</evidence>
<feature type="coiled-coil region" evidence="10">
    <location>
        <begin position="1383"/>
        <end position="1417"/>
    </location>
</feature>
<evidence type="ECO:0000256" key="3">
    <source>
        <dbReference type="ARBA" id="ARBA00022840"/>
    </source>
</evidence>
<dbReference type="Pfam" id="PF01843">
    <property type="entry name" value="DIL"/>
    <property type="match status" value="1"/>
</dbReference>
<evidence type="ECO:0000256" key="11">
    <source>
        <dbReference type="SAM" id="MobiDB-lite"/>
    </source>
</evidence>
<dbReference type="GO" id="GO:0000146">
    <property type="term" value="F:microfilament motor activity"/>
    <property type="evidence" value="ECO:0007669"/>
    <property type="project" value="TreeGrafter"/>
</dbReference>
<evidence type="ECO:0000313" key="14">
    <source>
        <dbReference type="EnsemblMetazoa" id="XP_019758024.1"/>
    </source>
</evidence>
<keyword evidence="3 9" id="KW-0067">ATP-binding</keyword>
<evidence type="ECO:0000256" key="5">
    <source>
        <dbReference type="ARBA" id="ARBA00023054"/>
    </source>
</evidence>
<dbReference type="GO" id="GO:0048731">
    <property type="term" value="P:system development"/>
    <property type="evidence" value="ECO:0007669"/>
    <property type="project" value="UniProtKB-ARBA"/>
</dbReference>
<evidence type="ECO:0000256" key="9">
    <source>
        <dbReference type="PROSITE-ProRule" id="PRU00782"/>
    </source>
</evidence>
<evidence type="ECO:0000313" key="15">
    <source>
        <dbReference type="Proteomes" id="UP000019118"/>
    </source>
</evidence>
<dbReference type="GeneID" id="109536306"/>
<feature type="coiled-coil region" evidence="10">
    <location>
        <begin position="911"/>
        <end position="1086"/>
    </location>
</feature>
<evidence type="ECO:0000256" key="1">
    <source>
        <dbReference type="ARBA" id="ARBA00008314"/>
    </source>
</evidence>
<dbReference type="SUPFAM" id="SSF52540">
    <property type="entry name" value="P-loop containing nucleoside triphosphate hydrolases"/>
    <property type="match status" value="3"/>
</dbReference>
<feature type="coiled-coil region" evidence="10">
    <location>
        <begin position="1181"/>
        <end position="1271"/>
    </location>
</feature>
<dbReference type="KEGG" id="dpa:109536306"/>
<dbReference type="CDD" id="cd15470">
    <property type="entry name" value="Myo5_CBD"/>
    <property type="match status" value="1"/>
</dbReference>
<dbReference type="SMART" id="SM00015">
    <property type="entry name" value="IQ"/>
    <property type="match status" value="6"/>
</dbReference>
<dbReference type="CTD" id="35680"/>
<dbReference type="Pfam" id="PF00612">
    <property type="entry name" value="IQ"/>
    <property type="match status" value="6"/>
</dbReference>
<dbReference type="GO" id="GO:0005524">
    <property type="term" value="F:ATP binding"/>
    <property type="evidence" value="ECO:0007669"/>
    <property type="project" value="UniProtKB-UniRule"/>
</dbReference>
<protein>
    <recommendedName>
        <fullName evidence="16">Myosin motor domain-containing protein</fullName>
    </recommendedName>
</protein>
<dbReference type="FunFam" id="1.10.10.820:FF:000001">
    <property type="entry name" value="Myosin heavy chain"/>
    <property type="match status" value="1"/>
</dbReference>
<dbReference type="Gene3D" id="3.40.850.10">
    <property type="entry name" value="Kinesin motor domain"/>
    <property type="match status" value="1"/>
</dbReference>
<dbReference type="GO" id="GO:0016459">
    <property type="term" value="C:myosin complex"/>
    <property type="evidence" value="ECO:0007669"/>
    <property type="project" value="UniProtKB-KW"/>
</dbReference>
<keyword evidence="2 9" id="KW-0547">Nucleotide-binding</keyword>
<dbReference type="CDD" id="cd01380">
    <property type="entry name" value="MYSc_Myo5"/>
    <property type="match status" value="1"/>
</dbReference>
<keyword evidence="4" id="KW-0112">Calmodulin-binding</keyword>
<dbReference type="PANTHER" id="PTHR13140:SF706">
    <property type="entry name" value="DILUTE CLASS UNCONVENTIONAL MYOSIN, ISOFORM C"/>
    <property type="match status" value="1"/>
</dbReference>
<evidence type="ECO:0000256" key="4">
    <source>
        <dbReference type="ARBA" id="ARBA00022860"/>
    </source>
</evidence>
<dbReference type="InterPro" id="IPR027417">
    <property type="entry name" value="P-loop_NTPase"/>
</dbReference>
<dbReference type="PRINTS" id="PR00193">
    <property type="entry name" value="MYOSINHEAVY"/>
</dbReference>
<comment type="similarity">
    <text evidence="1 9">Belongs to the TRAFAC class myosin-kinesin ATPase superfamily. Myosin family.</text>
</comment>
<dbReference type="SUPFAM" id="SSF50084">
    <property type="entry name" value="Myosin S1 fragment, N-terminal domain"/>
    <property type="match status" value="1"/>
</dbReference>
<dbReference type="GO" id="GO:0051015">
    <property type="term" value="F:actin filament binding"/>
    <property type="evidence" value="ECO:0007669"/>
    <property type="project" value="TreeGrafter"/>
</dbReference>
<dbReference type="Gene3D" id="1.10.10.820">
    <property type="match status" value="1"/>
</dbReference>
<dbReference type="InterPro" id="IPR000048">
    <property type="entry name" value="IQ_motif_EF-hand-BS"/>
</dbReference>
<dbReference type="EnsemblMetazoa" id="XM_019902465.1">
    <property type="protein sequence ID" value="XP_019758024.1"/>
    <property type="gene ID" value="LOC109536306"/>
</dbReference>
<feature type="region of interest" description="Disordered" evidence="11">
    <location>
        <begin position="1616"/>
        <end position="1637"/>
    </location>
</feature>
<sequence>MTTVELYTKGARVWISHPEKVWEGAVLLEDYKLKKPTLDVRTDDDGELKTLQLKSDSDLPFLKNPDMLIGETDLTSLSYLHEPGVLYNLQVRFCERRDIYTYCGIVLVAINPYDELRIYDTETMRAYRGQAMGDLVPHIFAVAEEAYTKLERETRDQSIIVSGESGAGKTVSAKYTMRYFATVGGNATDTQVERKVLASSPIMEAIGNAKTTRNDNSSRFGKFIELQFSKQFNISGASMRTYLLEKSRVVFQAPEERNYHIFYQICAARERLQHLHLDHQDTFHYLNQGSSPQVQGLNDLKEFEETENALTMLGFSDQDQENLLKILAGILHLGNIEFKQCLIKVENEQDQEGCVIPTADKHLRILSELLDLDKDELKQWLVTRKIVSMRDVYLKPMTTEEAAFSRDALAKHIYAELFNWIVLVINKALESNIPKHKFIGVLDIYGFETFETNSFEQFCINYANEKLQQQFNLHVFKLEQEEYIKEGIEWKMIDFYDNQPCIDLIETKLGILDLLDEECKMPRGSDASWTEKLYSKCSKYSHFGKSRFGRSSFIVNHFADRVQYESNGFLEKNRDTVIEEQINIIKASGNSLLRRLFKPDDQKLQVPGAKLKVVSAKGDSGAKKSHKKSVGSQFRESLNALMSTLNFTTPHYIRCIKPNDTKSGFEFSPKRAVQQLRACGVLETIRISAAGFPSRWNYVDFFYRYRVLCKFKDIIRNNIEKTCCNILNQYIKNSDKYQLGKTKIFFRAGQVAYLEKLRLEKLKACCILIQKTVRGFMAKKKYQTIRKTAILLQTHARGLMARRKAKTIRTERAAITLQRYIRGFLARRTFQQKRRCILGLQSRIRGLLARKNFKIMKDNAKAIILQKYIRGYLARKRFAVRTRYIVVCQAAIRRFLARRQYKRLRIEARSIEHVKKLNKGLENKIISLQQKVDEINKTNAELLGYRNEVNELKSKLSSLKALELEVKTLNSLIIEKNKLVEKLQEELRAEKEEKVDLVTEQEKFRKDVEIQQEVWAQETEKLKKEYENIIEMLKMNEKGAEENIKLRLEEEKKEILHEADHERQAYQKLLQEYHDLEQYCEELSKQVNAGGQHKRNLSDVSSTSTVDVSKLSEDHGYGSVRSTASTREKLENIDWNGKSSSFPPFMSGFSTKFAGANGESATSSDPNPKAEPENNVDIGIVLKLQNNLAELEREKMRMQKRLDELDMSPRIERAENAAKDAIKISELELSNSNLKSQLMELQASVNEGTGISKLHQQLQQMQIELDRRSDEVVQLKSILANQTDSMKSIVNSNNRLGAYINEDGELALAYETQKSINKQLELELQDEKTKYKAHEKEYRFEIEKLREDNERQQRILAENLSGPPQSQNESFMKQEIVRLTNDYVNEFDKNESLTQNLKKLQRQVKLLTKKLKDTHIDVEEALLEEERKHAMSVPIGRAQPSIRKKDRDYLGMFSYKSGDEGVIMKRLVLELKPRLALTLLPGLPAYIIFMGIRHTDYIDDEEKLKNLIMTFINSVKKVIRKKHNEDFECTTLWIVNILRLMHCLKQYSGERQFQISNTPTQNEQSLKNFDLSEYRQVLSDLAVWINQGLTRFLEEKIQPLIVPAILEHEEVPGMSGKASGFRNRSNSISSPAGGGPEAKPTSYLLQELSNHYRVLVCYGVDAQIISNIFKQVFYFICASSLNNLLLRKELCHWAKGCQIRHNLSHLEMWIREKSLDEGPIQATLQPIIQAAQLLQARKTDTEEDVTSLCEMCNALTPLQICKLLTLYTPADDYDKIPYSFIRKVQERLKDRHQDVDQQTLLMDIKHNFPINFAYNPSDIRLEEVELPNCLNLHMLEKL</sequence>
<dbReference type="PANTHER" id="PTHR13140">
    <property type="entry name" value="MYOSIN"/>
    <property type="match status" value="1"/>
</dbReference>
<feature type="domain" description="Dilute" evidence="12">
    <location>
        <begin position="1509"/>
        <end position="1790"/>
    </location>
</feature>
<evidence type="ECO:0008006" key="16">
    <source>
        <dbReference type="Google" id="ProtNLM"/>
    </source>
</evidence>
<dbReference type="InterPro" id="IPR058662">
    <property type="entry name" value="Myo5a/b_dom"/>
</dbReference>
<dbReference type="GO" id="GO:0009653">
    <property type="term" value="P:anatomical structure morphogenesis"/>
    <property type="evidence" value="ECO:0007669"/>
    <property type="project" value="UniProtKB-ARBA"/>
</dbReference>
<dbReference type="GO" id="GO:0048513">
    <property type="term" value="P:animal organ development"/>
    <property type="evidence" value="ECO:0007669"/>
    <property type="project" value="UniProtKB-ARBA"/>
</dbReference>
<dbReference type="PROSITE" id="PS50096">
    <property type="entry name" value="IQ"/>
    <property type="match status" value="6"/>
</dbReference>
<dbReference type="GO" id="GO:0009888">
    <property type="term" value="P:tissue development"/>
    <property type="evidence" value="ECO:0007669"/>
    <property type="project" value="UniProtKB-ARBA"/>
</dbReference>
<dbReference type="GO" id="GO:0005737">
    <property type="term" value="C:cytoplasm"/>
    <property type="evidence" value="ECO:0007669"/>
    <property type="project" value="TreeGrafter"/>
</dbReference>
<dbReference type="Gene3D" id="1.20.58.530">
    <property type="match status" value="1"/>
</dbReference>
<dbReference type="PROSITE" id="PS51456">
    <property type="entry name" value="MYOSIN_MOTOR"/>
    <property type="match status" value="1"/>
</dbReference>
<dbReference type="SMART" id="SM00242">
    <property type="entry name" value="MYSc"/>
    <property type="match status" value="1"/>
</dbReference>